<feature type="region of interest" description="Disordered" evidence="6">
    <location>
        <begin position="282"/>
        <end position="338"/>
    </location>
</feature>
<dbReference type="PANTHER" id="PTHR12228:SF0">
    <property type="entry name" value="TATA-BOX BINDING PROTEIN ASSOCIATED FACTOR 7"/>
    <property type="match status" value="1"/>
</dbReference>
<organism evidence="8 9">
    <name type="scientific">Citrullus colocynthis</name>
    <name type="common">colocynth</name>
    <dbReference type="NCBI Taxonomy" id="252529"/>
    <lineage>
        <taxon>Eukaryota</taxon>
        <taxon>Viridiplantae</taxon>
        <taxon>Streptophyta</taxon>
        <taxon>Embryophyta</taxon>
        <taxon>Tracheophyta</taxon>
        <taxon>Spermatophyta</taxon>
        <taxon>Magnoliopsida</taxon>
        <taxon>eudicotyledons</taxon>
        <taxon>Gunneridae</taxon>
        <taxon>Pentapetalae</taxon>
        <taxon>rosids</taxon>
        <taxon>fabids</taxon>
        <taxon>Cucurbitales</taxon>
        <taxon>Cucurbitaceae</taxon>
        <taxon>Benincaseae</taxon>
        <taxon>Citrullus</taxon>
    </lineage>
</organism>
<protein>
    <recommendedName>
        <fullName evidence="7">TAFII55 protein conserved region domain-containing protein</fullName>
    </recommendedName>
</protein>
<reference evidence="8 9" key="1">
    <citation type="submission" date="2024-03" db="EMBL/GenBank/DDBJ databases">
        <authorList>
            <person name="Gkanogiannis A."/>
            <person name="Becerra Lopez-Lavalle L."/>
        </authorList>
    </citation>
    <scope>NUCLEOTIDE SEQUENCE [LARGE SCALE GENOMIC DNA]</scope>
</reference>
<keyword evidence="4" id="KW-0804">Transcription</keyword>
<evidence type="ECO:0000256" key="4">
    <source>
        <dbReference type="ARBA" id="ARBA00023163"/>
    </source>
</evidence>
<keyword evidence="5" id="KW-0539">Nucleus</keyword>
<evidence type="ECO:0000256" key="6">
    <source>
        <dbReference type="SAM" id="MobiDB-lite"/>
    </source>
</evidence>
<evidence type="ECO:0000313" key="9">
    <source>
        <dbReference type="Proteomes" id="UP001642487"/>
    </source>
</evidence>
<evidence type="ECO:0000259" key="7">
    <source>
        <dbReference type="SMART" id="SM01370"/>
    </source>
</evidence>
<accession>A0ABP0XKY9</accession>
<feature type="compositionally biased region" description="Basic and acidic residues" evidence="6">
    <location>
        <begin position="317"/>
        <end position="331"/>
    </location>
</feature>
<name>A0ABP0XKY9_9ROSI</name>
<dbReference type="CDD" id="cd08047">
    <property type="entry name" value="TAF7"/>
    <property type="match status" value="1"/>
</dbReference>
<dbReference type="InterPro" id="IPR037817">
    <property type="entry name" value="TAF7"/>
</dbReference>
<dbReference type="InterPro" id="IPR006751">
    <property type="entry name" value="TAFII55_prot_cons_reg"/>
</dbReference>
<evidence type="ECO:0000256" key="2">
    <source>
        <dbReference type="ARBA" id="ARBA00009368"/>
    </source>
</evidence>
<proteinExistence type="inferred from homology"/>
<sequence>MLLGLNKMEFSGSVSRDSLPRAIDIPPSLYLAQLSVDSCLAGGNHQKRGTFLISLVRGLFQAQRKGQKTSHQSQPSSIQDPKIESVRLRCSLFMRPESSGARRTEVKFSFTILLLFVDLDSEVMEEQFVLRVPPSVAERIERLLNENASSSEDASLDLSFSEDGRSGTFAIGDDHFPASLLDLPCVVESYKTYDDTVLIKTADIGQMIMVREPGDPAPESTEYRHGLTPPMRDARKRRFRREPDLNPELVRRVEKDLLNIMAGGTTENADILDTFSHVGVAEQQDDRDENPHHASAKPASAPAAKPDVMETETNVGEPERSDSDDSDHSIDEMLLSTS</sequence>
<evidence type="ECO:0000256" key="1">
    <source>
        <dbReference type="ARBA" id="ARBA00004123"/>
    </source>
</evidence>
<feature type="domain" description="TAFII55 protein conserved region" evidence="7">
    <location>
        <begin position="124"/>
        <end position="268"/>
    </location>
</feature>
<dbReference type="Pfam" id="PF04658">
    <property type="entry name" value="TAFII55_N"/>
    <property type="match status" value="1"/>
</dbReference>
<dbReference type="EMBL" id="OZ021735">
    <property type="protein sequence ID" value="CAK9308820.1"/>
    <property type="molecule type" value="Genomic_DNA"/>
</dbReference>
<dbReference type="SMART" id="SM01370">
    <property type="entry name" value="TAFII55_N"/>
    <property type="match status" value="1"/>
</dbReference>
<evidence type="ECO:0000256" key="3">
    <source>
        <dbReference type="ARBA" id="ARBA00023015"/>
    </source>
</evidence>
<comment type="similarity">
    <text evidence="2">Belongs to the TAF7 family.</text>
</comment>
<dbReference type="Proteomes" id="UP001642487">
    <property type="component" value="Chromosome 1"/>
</dbReference>
<keyword evidence="3" id="KW-0805">Transcription regulation</keyword>
<keyword evidence="9" id="KW-1185">Reference proteome</keyword>
<evidence type="ECO:0000313" key="8">
    <source>
        <dbReference type="EMBL" id="CAK9308820.1"/>
    </source>
</evidence>
<dbReference type="PANTHER" id="PTHR12228">
    <property type="entry name" value="TRANSCRIPTION INITIATION FACTOR TFIID 55 KD SUBUNIT-RELATED"/>
    <property type="match status" value="1"/>
</dbReference>
<evidence type="ECO:0000256" key="5">
    <source>
        <dbReference type="ARBA" id="ARBA00023242"/>
    </source>
</evidence>
<feature type="compositionally biased region" description="Low complexity" evidence="6">
    <location>
        <begin position="296"/>
        <end position="306"/>
    </location>
</feature>
<comment type="subcellular location">
    <subcellularLocation>
        <location evidence="1">Nucleus</location>
    </subcellularLocation>
</comment>
<gene>
    <name evidence="8" type="ORF">CITCOLO1_LOCUS339</name>
</gene>